<keyword evidence="5" id="KW-0812">Transmembrane</keyword>
<feature type="chain" id="PRO_5019192088" evidence="6">
    <location>
        <begin position="40"/>
        <end position="1063"/>
    </location>
</feature>
<feature type="domain" description="SpaA-like prealbumin fold" evidence="7">
    <location>
        <begin position="294"/>
        <end position="363"/>
    </location>
</feature>
<evidence type="ECO:0000259" key="7">
    <source>
        <dbReference type="Pfam" id="PF17802"/>
    </source>
</evidence>
<keyword evidence="5" id="KW-1133">Transmembrane helix</keyword>
<evidence type="ECO:0000256" key="1">
    <source>
        <dbReference type="ARBA" id="ARBA00007257"/>
    </source>
</evidence>
<dbReference type="InterPro" id="IPR041033">
    <property type="entry name" value="SpaA_PFL_dom_1"/>
</dbReference>
<feature type="domain" description="T-Q ester bond containing" evidence="8">
    <location>
        <begin position="883"/>
        <end position="1004"/>
    </location>
</feature>
<feature type="signal peptide" evidence="6">
    <location>
        <begin position="1"/>
        <end position="39"/>
    </location>
</feature>
<feature type="transmembrane region" description="Helical" evidence="5">
    <location>
        <begin position="1031"/>
        <end position="1052"/>
    </location>
</feature>
<evidence type="ECO:0000313" key="10">
    <source>
        <dbReference type="Proteomes" id="UP000287857"/>
    </source>
</evidence>
<dbReference type="OrthoDB" id="2216808at2"/>
<protein>
    <submittedName>
        <fullName evidence="9">Peptidase</fullName>
    </submittedName>
</protein>
<evidence type="ECO:0000256" key="5">
    <source>
        <dbReference type="SAM" id="Phobius"/>
    </source>
</evidence>
<dbReference type="Gene3D" id="2.60.40.10">
    <property type="entry name" value="Immunoglobulins"/>
    <property type="match status" value="4"/>
</dbReference>
<evidence type="ECO:0000256" key="2">
    <source>
        <dbReference type="ARBA" id="ARBA00022525"/>
    </source>
</evidence>
<dbReference type="Gene3D" id="2.60.40.3930">
    <property type="match status" value="1"/>
</dbReference>
<keyword evidence="2" id="KW-0964">Secreted</keyword>
<gene>
    <name evidence="9" type="ORF">CBF37_01370</name>
</gene>
<evidence type="ECO:0000256" key="4">
    <source>
        <dbReference type="SAM" id="MobiDB-lite"/>
    </source>
</evidence>
<keyword evidence="10" id="KW-1185">Reference proteome</keyword>
<dbReference type="InterPro" id="IPR013783">
    <property type="entry name" value="Ig-like_fold"/>
</dbReference>
<dbReference type="Pfam" id="PF17802">
    <property type="entry name" value="SpaA"/>
    <property type="match status" value="4"/>
</dbReference>
<keyword evidence="5" id="KW-0472">Membrane</keyword>
<keyword evidence="3 6" id="KW-0732">Signal</keyword>
<evidence type="ECO:0000259" key="8">
    <source>
        <dbReference type="Pfam" id="PF18202"/>
    </source>
</evidence>
<dbReference type="AlphaFoldDB" id="A0A430A2Q5"/>
<comment type="similarity">
    <text evidence="1">Belongs to the serine-aspartate repeat-containing protein (SDr) family.</text>
</comment>
<feature type="region of interest" description="Disordered" evidence="4">
    <location>
        <begin position="1004"/>
        <end position="1024"/>
    </location>
</feature>
<feature type="domain" description="SpaA-like prealbumin fold" evidence="7">
    <location>
        <begin position="640"/>
        <end position="718"/>
    </location>
</feature>
<dbReference type="PANTHER" id="PTHR36108:SF13">
    <property type="entry name" value="COLOSSIN-B-RELATED"/>
    <property type="match status" value="1"/>
</dbReference>
<evidence type="ECO:0000313" key="9">
    <source>
        <dbReference type="EMBL" id="RSU00728.1"/>
    </source>
</evidence>
<name>A0A430A2Q5_9ENTE</name>
<feature type="domain" description="SpaA-like prealbumin fold" evidence="7">
    <location>
        <begin position="519"/>
        <end position="609"/>
    </location>
</feature>
<comment type="caution">
    <text evidence="9">The sequence shown here is derived from an EMBL/GenBank/DDBJ whole genome shotgun (WGS) entry which is preliminary data.</text>
</comment>
<accession>A0A430A2Q5</accession>
<sequence length="1063" mass="116592">MIYVDLLRKKSKMSKFLFSLLGMATVVLGIGLHSTSANAAIDPSLTMKPGETGQVYYDTNKVYTMTGTKHGAPWSDQTAAMAVSPDGGGNDKTVFCIEPGVPFGSSVNPGYEAVGVNAIPVDAQIASVVWNTAYAFGSNWTNADRITTQAAIWELLPQYGIKVNAINGIPDFQAKKQKLYDGIAEYKRSPEFNGKTVDLVFGETKTLPSSVDLHSYDTQVSNSAKVNWNIAADGKSVDVTPTDPSVQNGSIAFKRSYMEGTPIALEKTGSQTVYLPSVKAPASYTVKFKIKTAGDIKIKKVDKETGEVVPNTQFKVEFSGNGAPATQTVTTNANGEATIKDVRHGVHVKATEIAVPNPYVLGSALGESDVVEGDVVGGQVITLTQRNTKAKGQILVEKQGVESGSDMWNANYTLAGNVFEIHKDTEKGEVVRTITTNDKGHAETGKDLPLGTYVVTEKTASNGFANTFKPVTVKIEYKDQMTAIIIEGSKGTNQEVVGSTLLTKEDAETGAKTQGRATFDGATYGLFHQDGTPVKWSENFKPVTSKGNKLEGDEIKFELSDKEQQASVEHLALGNYYWQELVAPEGYQIDNTKHNFSITYKDQDTKVIETKTTSKENVIKFSLDGFKYVDSKSGDVKSGYNGIEFTLNPIDPTKGEERKVTTETDANGYDGYWAFNEVPYGDYKMSEVKAPEGYKTIKDLIVNSKFDKEKREYTFTITEDGQNEAIKTLTVPESKINEGSNVIHLSKLFLTNKIQEMPEIRTKATVDGEKTFTPAKETPMQDVATITNAQKGIEYTNKIKLWRVVNDDFDNAKVVWEGAHDFVAKGDKEEDVIKQMVDTSKDENTVSYVFTEELFIKDGPKVAEHNDLTNKEQTIRPVVPGTPTIETLFVTKDGGKSFDPTVDNELIDEVKATVPKEDIGKTFYYVTQFHKIDKDGKDTVVGTDESEHTAKELSYEFKAVYNYKANTLKDGEKLVATHIAYTDKEHKNEYAKHFDLKNEKQTLVAKTPEKPVTPAQPGTPTKSIPQTAGTMISVATLVILAIAAIGGVTIYVKNQKKATKEEK</sequence>
<feature type="domain" description="T-Q ester bond containing" evidence="8">
    <location>
        <begin position="758"/>
        <end position="876"/>
    </location>
</feature>
<evidence type="ECO:0000256" key="3">
    <source>
        <dbReference type="ARBA" id="ARBA00022729"/>
    </source>
</evidence>
<dbReference type="InterPro" id="IPR041100">
    <property type="entry name" value="TQ"/>
</dbReference>
<proteinExistence type="inferred from homology"/>
<dbReference type="PANTHER" id="PTHR36108">
    <property type="entry name" value="COLOSSIN-B-RELATED"/>
    <property type="match status" value="1"/>
</dbReference>
<dbReference type="Pfam" id="PF18202">
    <property type="entry name" value="TQ"/>
    <property type="match status" value="2"/>
</dbReference>
<feature type="domain" description="SpaA-like prealbumin fold" evidence="7">
    <location>
        <begin position="411"/>
        <end position="481"/>
    </location>
</feature>
<evidence type="ECO:0000256" key="6">
    <source>
        <dbReference type="SAM" id="SignalP"/>
    </source>
</evidence>
<dbReference type="EMBL" id="NGJS01000001">
    <property type="protein sequence ID" value="RSU00728.1"/>
    <property type="molecule type" value="Genomic_DNA"/>
</dbReference>
<dbReference type="Proteomes" id="UP000287857">
    <property type="component" value="Unassembled WGS sequence"/>
</dbReference>
<organism evidence="9 10">
    <name type="scientific">Vagococcus vulneris</name>
    <dbReference type="NCBI Taxonomy" id="1977869"/>
    <lineage>
        <taxon>Bacteria</taxon>
        <taxon>Bacillati</taxon>
        <taxon>Bacillota</taxon>
        <taxon>Bacilli</taxon>
        <taxon>Lactobacillales</taxon>
        <taxon>Enterococcaceae</taxon>
        <taxon>Vagococcus</taxon>
    </lineage>
</organism>
<reference evidence="9 10" key="1">
    <citation type="submission" date="2017-05" db="EMBL/GenBank/DDBJ databases">
        <title>Vagococcus spp. assemblies.</title>
        <authorList>
            <person name="Gulvik C.A."/>
        </authorList>
    </citation>
    <scope>NUCLEOTIDE SEQUENCE [LARGE SCALE GENOMIC DNA]</scope>
    <source>
        <strain evidence="9 10">SS1995</strain>
    </source>
</reference>